<dbReference type="STRING" id="187304.B0E33_14675"/>
<organism evidence="1 2">
    <name type="scientific">Roseibium aggregatum</name>
    <dbReference type="NCBI Taxonomy" id="187304"/>
    <lineage>
        <taxon>Bacteria</taxon>
        <taxon>Pseudomonadati</taxon>
        <taxon>Pseudomonadota</taxon>
        <taxon>Alphaproteobacteria</taxon>
        <taxon>Hyphomicrobiales</taxon>
        <taxon>Stappiaceae</taxon>
        <taxon>Roseibium</taxon>
    </lineage>
</organism>
<evidence type="ECO:0000313" key="1">
    <source>
        <dbReference type="EMBL" id="CTQ45990.1"/>
    </source>
</evidence>
<dbReference type="Proteomes" id="UP000048926">
    <property type="component" value="Unassembled WGS sequence"/>
</dbReference>
<dbReference type="GO" id="GO:0006635">
    <property type="term" value="P:fatty acid beta-oxidation"/>
    <property type="evidence" value="ECO:0007669"/>
    <property type="project" value="TreeGrafter"/>
</dbReference>
<dbReference type="AlphaFoldDB" id="A0A0M6YAZ6"/>
<dbReference type="SUPFAM" id="SSF52096">
    <property type="entry name" value="ClpP/crotonase"/>
    <property type="match status" value="1"/>
</dbReference>
<dbReference type="InterPro" id="IPR001753">
    <property type="entry name" value="Enoyl-CoA_hydra/iso"/>
</dbReference>
<dbReference type="RefSeq" id="WP_055659657.1">
    <property type="nucleotide sequence ID" value="NZ_CXST01000003.1"/>
</dbReference>
<dbReference type="PANTHER" id="PTHR11941">
    <property type="entry name" value="ENOYL-COA HYDRATASE-RELATED"/>
    <property type="match status" value="1"/>
</dbReference>
<dbReference type="Pfam" id="PF00378">
    <property type="entry name" value="ECH_1"/>
    <property type="match status" value="1"/>
</dbReference>
<dbReference type="OrthoDB" id="9775794at2"/>
<protein>
    <submittedName>
        <fullName evidence="1">2,3-dehydroadipyl-CoA hydratase</fullName>
        <ecNumber evidence="1">4.2.1.17</ecNumber>
    </submittedName>
</protein>
<dbReference type="PANTHER" id="PTHR11941:SF54">
    <property type="entry name" value="ENOYL-COA HYDRATASE, MITOCHONDRIAL"/>
    <property type="match status" value="1"/>
</dbReference>
<keyword evidence="2" id="KW-1185">Reference proteome</keyword>
<dbReference type="InterPro" id="IPR029045">
    <property type="entry name" value="ClpP/crotonase-like_dom_sf"/>
</dbReference>
<dbReference type="GO" id="GO:0004300">
    <property type="term" value="F:enoyl-CoA hydratase activity"/>
    <property type="evidence" value="ECO:0007669"/>
    <property type="project" value="UniProtKB-EC"/>
</dbReference>
<keyword evidence="1" id="KW-0456">Lyase</keyword>
<evidence type="ECO:0000313" key="2">
    <source>
        <dbReference type="Proteomes" id="UP000048926"/>
    </source>
</evidence>
<dbReference type="EMBL" id="CXST01000003">
    <property type="protein sequence ID" value="CTQ45990.1"/>
    <property type="molecule type" value="Genomic_DNA"/>
</dbReference>
<proteinExistence type="predicted"/>
<sequence>MSALHLIRHGAIAELKLDNPAKLNAFTLDMLKALEPFCDELERDASILAVVITAEESKAFCAGADILEWSELSPYDFVRHWVREGHRVFDRLARLSKPTVAALGAHAFGGGLEFAATADIRVMAPRATLALPEASVGIVPGWSGTQRLIRLLGEPMVKEMALFGRRISAERAYAAGFAVEISDDPASAAFEMAEKLADKSSRAVEVAKYMIHAAVGEDRSAMIEALGSGMISPTEDRNEGVTAFREKRKPNFLEVKS</sequence>
<accession>A0A0M6YAZ6</accession>
<reference evidence="2" key="1">
    <citation type="submission" date="2015-07" db="EMBL/GenBank/DDBJ databases">
        <authorList>
            <person name="Rodrigo-Torres Lidia"/>
            <person name="Arahal R.David."/>
        </authorList>
    </citation>
    <scope>NUCLEOTIDE SEQUENCE [LARGE SCALE GENOMIC DNA]</scope>
    <source>
        <strain evidence="2">CECT 4801</strain>
    </source>
</reference>
<dbReference type="CDD" id="cd06558">
    <property type="entry name" value="crotonase-like"/>
    <property type="match status" value="1"/>
</dbReference>
<name>A0A0M6YAZ6_9HYPH</name>
<dbReference type="Gene3D" id="3.90.226.10">
    <property type="entry name" value="2-enoyl-CoA Hydratase, Chain A, domain 1"/>
    <property type="match status" value="1"/>
</dbReference>
<dbReference type="EC" id="4.2.1.17" evidence="1"/>
<gene>
    <name evidence="1" type="primary">paaF_4</name>
    <name evidence="1" type="ORF">LAL4801_04445</name>
</gene>